<keyword evidence="3 6" id="KW-0863">Zinc-finger</keyword>
<dbReference type="FunFam" id="3.30.160.60:FF:001366">
    <property type="entry name" value="Zinc finger protein 2"/>
    <property type="match status" value="1"/>
</dbReference>
<evidence type="ECO:0000256" key="3">
    <source>
        <dbReference type="ARBA" id="ARBA00022771"/>
    </source>
</evidence>
<dbReference type="InterPro" id="IPR013087">
    <property type="entry name" value="Znf_C2H2_type"/>
</dbReference>
<comment type="subcellular location">
    <subcellularLocation>
        <location evidence="1">Nucleus</location>
    </subcellularLocation>
</comment>
<gene>
    <name evidence="9" type="ORF">Tci_011369</name>
</gene>
<organism evidence="9">
    <name type="scientific">Tanacetum cinerariifolium</name>
    <name type="common">Dalmatian daisy</name>
    <name type="synonym">Chrysanthemum cinerariifolium</name>
    <dbReference type="NCBI Taxonomy" id="118510"/>
    <lineage>
        <taxon>Eukaryota</taxon>
        <taxon>Viridiplantae</taxon>
        <taxon>Streptophyta</taxon>
        <taxon>Embryophyta</taxon>
        <taxon>Tracheophyta</taxon>
        <taxon>Spermatophyta</taxon>
        <taxon>Magnoliopsida</taxon>
        <taxon>eudicotyledons</taxon>
        <taxon>Gunneridae</taxon>
        <taxon>Pentapetalae</taxon>
        <taxon>asterids</taxon>
        <taxon>campanulids</taxon>
        <taxon>Asterales</taxon>
        <taxon>Asteraceae</taxon>
        <taxon>Asteroideae</taxon>
        <taxon>Anthemideae</taxon>
        <taxon>Anthemidinae</taxon>
        <taxon>Tanacetum</taxon>
    </lineage>
</organism>
<evidence type="ECO:0000313" key="9">
    <source>
        <dbReference type="EMBL" id="GEU39391.1"/>
    </source>
</evidence>
<evidence type="ECO:0000259" key="8">
    <source>
        <dbReference type="PROSITE" id="PS50157"/>
    </source>
</evidence>
<accession>A0A6L2JQP6</accession>
<dbReference type="PROSITE" id="PS00028">
    <property type="entry name" value="ZINC_FINGER_C2H2_1"/>
    <property type="match status" value="1"/>
</dbReference>
<reference evidence="9" key="1">
    <citation type="journal article" date="2019" name="Sci. Rep.">
        <title>Draft genome of Tanacetum cinerariifolium, the natural source of mosquito coil.</title>
        <authorList>
            <person name="Yamashiro T."/>
            <person name="Shiraishi A."/>
            <person name="Satake H."/>
            <person name="Nakayama K."/>
        </authorList>
    </citation>
    <scope>NUCLEOTIDE SEQUENCE</scope>
</reference>
<evidence type="ECO:0000256" key="5">
    <source>
        <dbReference type="ARBA" id="ARBA00023242"/>
    </source>
</evidence>
<comment type="caution">
    <text evidence="9">The sequence shown here is derived from an EMBL/GenBank/DDBJ whole genome shotgun (WGS) entry which is preliminary data.</text>
</comment>
<feature type="region of interest" description="Disordered" evidence="7">
    <location>
        <begin position="1"/>
        <end position="20"/>
    </location>
</feature>
<dbReference type="SUPFAM" id="SSF57667">
    <property type="entry name" value="beta-beta-alpha zinc fingers"/>
    <property type="match status" value="1"/>
</dbReference>
<keyword evidence="4" id="KW-0862">Zinc</keyword>
<evidence type="ECO:0000256" key="4">
    <source>
        <dbReference type="ARBA" id="ARBA00022833"/>
    </source>
</evidence>
<keyword evidence="5" id="KW-0539">Nucleus</keyword>
<evidence type="ECO:0000256" key="6">
    <source>
        <dbReference type="PROSITE-ProRule" id="PRU00042"/>
    </source>
</evidence>
<dbReference type="InterPro" id="IPR053266">
    <property type="entry name" value="Zinc_finger_protein_7"/>
</dbReference>
<dbReference type="InterPro" id="IPR036236">
    <property type="entry name" value="Znf_C2H2_sf"/>
</dbReference>
<dbReference type="AlphaFoldDB" id="A0A6L2JQP6"/>
<proteinExistence type="predicted"/>
<sequence length="434" mass="47895">MEPPNNVFITEEDSESNNQLASTTSEQIVTLNLTLGLSTELATIEMSPTNPVSGSGAPRVFSCNYCRRKFYSSQALGGHQNAHKRERTMAKRAMRMGMLSDRYASLASLPLHGSSFRTLGMEAHGSYHQVVVPQDTSFHLMRGGARFEQSYIGLPMFMEDDEPELYWPGSFRQADGLRSSELGELAALKNDLKTFCLDMTQPERLVFTILPAQVTERKLEICSFICQSAYFPSKPGTAILVITSGPGLNGNMWRIMSPQSSLIVIPHENLSRLIAFYPPEYTTCVPRGTFHTSHARSSYARVMVELRVDVELKDNIVVAMPKITREGHYTCHGATNLVNNEATSSGSSFMNIDNGGESASTTLIGEKIDKIERQIGEDKLRLLDNDGNPLVPTGIVESNSDVEVVFDETANLRISTSGKDRSDKGYGSNSLLEQ</sequence>
<dbReference type="PANTHER" id="PTHR47593:SF8">
    <property type="entry name" value="OS12G0581900 PROTEIN"/>
    <property type="match status" value="1"/>
</dbReference>
<dbReference type="EMBL" id="BKCJ010001167">
    <property type="protein sequence ID" value="GEU39391.1"/>
    <property type="molecule type" value="Genomic_DNA"/>
</dbReference>
<feature type="domain" description="C2H2-type" evidence="8">
    <location>
        <begin position="61"/>
        <end position="88"/>
    </location>
</feature>
<dbReference type="Gene3D" id="3.30.160.60">
    <property type="entry name" value="Classic Zinc Finger"/>
    <property type="match status" value="1"/>
</dbReference>
<dbReference type="PROSITE" id="PS50157">
    <property type="entry name" value="ZINC_FINGER_C2H2_2"/>
    <property type="match status" value="1"/>
</dbReference>
<evidence type="ECO:0000256" key="2">
    <source>
        <dbReference type="ARBA" id="ARBA00022723"/>
    </source>
</evidence>
<dbReference type="GO" id="GO:0005634">
    <property type="term" value="C:nucleus"/>
    <property type="evidence" value="ECO:0007669"/>
    <property type="project" value="UniProtKB-SubCell"/>
</dbReference>
<dbReference type="GO" id="GO:0008270">
    <property type="term" value="F:zinc ion binding"/>
    <property type="evidence" value="ECO:0007669"/>
    <property type="project" value="UniProtKB-KW"/>
</dbReference>
<evidence type="ECO:0000256" key="1">
    <source>
        <dbReference type="ARBA" id="ARBA00004123"/>
    </source>
</evidence>
<keyword evidence="2" id="KW-0479">Metal-binding</keyword>
<dbReference type="PANTHER" id="PTHR47593">
    <property type="entry name" value="ZINC FINGER PROTEIN 4-LIKE"/>
    <property type="match status" value="1"/>
</dbReference>
<evidence type="ECO:0000256" key="7">
    <source>
        <dbReference type="SAM" id="MobiDB-lite"/>
    </source>
</evidence>
<protein>
    <submittedName>
        <fullName evidence="9">Zinc finger protein 4-like</fullName>
    </submittedName>
</protein>
<name>A0A6L2JQP6_TANCI</name>